<dbReference type="Gene3D" id="3.40.630.30">
    <property type="match status" value="1"/>
</dbReference>
<dbReference type="PROSITE" id="PS51186">
    <property type="entry name" value="GNAT"/>
    <property type="match status" value="1"/>
</dbReference>
<evidence type="ECO:0000313" key="5">
    <source>
        <dbReference type="Proteomes" id="UP000236220"/>
    </source>
</evidence>
<dbReference type="InterPro" id="IPR000182">
    <property type="entry name" value="GNAT_dom"/>
</dbReference>
<dbReference type="EMBL" id="NPZB01000001">
    <property type="protein sequence ID" value="PNS09407.1"/>
    <property type="molecule type" value="Genomic_DNA"/>
</dbReference>
<dbReference type="AlphaFoldDB" id="A0A2K1Q372"/>
<dbReference type="Proteomes" id="UP000236220">
    <property type="component" value="Unassembled WGS sequence"/>
</dbReference>
<evidence type="ECO:0000256" key="1">
    <source>
        <dbReference type="ARBA" id="ARBA00022679"/>
    </source>
</evidence>
<dbReference type="Pfam" id="PF00583">
    <property type="entry name" value="Acetyltransf_1"/>
    <property type="match status" value="1"/>
</dbReference>
<reference evidence="4 5" key="1">
    <citation type="submission" date="2017-08" db="EMBL/GenBank/DDBJ databases">
        <title>Lysobacter sylvestris genome.</title>
        <authorList>
            <person name="Zhang D.-C."/>
            <person name="Albuquerque L."/>
            <person name="Franca L."/>
            <person name="Froufe H.J.C."/>
            <person name="Barroso C."/>
            <person name="Egas C."/>
            <person name="Da Costa M."/>
            <person name="Margesin R."/>
        </authorList>
    </citation>
    <scope>NUCLEOTIDE SEQUENCE [LARGE SCALE GENOMIC DNA]</scope>
    <source>
        <strain evidence="4 5">AM20-91</strain>
    </source>
</reference>
<comment type="caution">
    <text evidence="4">The sequence shown here is derived from an EMBL/GenBank/DDBJ whole genome shotgun (WGS) entry which is preliminary data.</text>
</comment>
<gene>
    <name evidence="4" type="ORF">Lysil_1036</name>
</gene>
<dbReference type="CDD" id="cd04301">
    <property type="entry name" value="NAT_SF"/>
    <property type="match status" value="1"/>
</dbReference>
<feature type="domain" description="N-acetyltransferase" evidence="3">
    <location>
        <begin position="11"/>
        <end position="173"/>
    </location>
</feature>
<dbReference type="SUPFAM" id="SSF55729">
    <property type="entry name" value="Acyl-CoA N-acyltransferases (Nat)"/>
    <property type="match status" value="1"/>
</dbReference>
<sequence length="181" mass="20276">MTANPVEVHSIRFRAADANDIPALVDLVTSAYRGDASRVGWTTEADLLDGLRIDGDRIRVDLDRPFSRILIAERGGELLACAHVAKEDGAGYFGMFAVRPDLQGGGVGKDVLAEAERVAREDWSLPTMRMTVIDVRDELIAFYERRGYRRTGIYKPFPYGDARFGLPKRDDLRFEVLEKSL</sequence>
<protein>
    <submittedName>
        <fullName evidence="4">Acetyltransferase (GNAT) domain</fullName>
    </submittedName>
</protein>
<dbReference type="PANTHER" id="PTHR43877">
    <property type="entry name" value="AMINOALKYLPHOSPHONATE N-ACETYLTRANSFERASE-RELATED-RELATED"/>
    <property type="match status" value="1"/>
</dbReference>
<keyword evidence="5" id="KW-1185">Reference proteome</keyword>
<dbReference type="InterPro" id="IPR016181">
    <property type="entry name" value="Acyl_CoA_acyltransferase"/>
</dbReference>
<dbReference type="PANTHER" id="PTHR43877:SF2">
    <property type="entry name" value="AMINOALKYLPHOSPHONATE N-ACETYLTRANSFERASE-RELATED"/>
    <property type="match status" value="1"/>
</dbReference>
<accession>A0A2K1Q372</accession>
<organism evidence="4 5">
    <name type="scientific">Solilutibacter silvestris</name>
    <dbReference type="NCBI Taxonomy" id="1645665"/>
    <lineage>
        <taxon>Bacteria</taxon>
        <taxon>Pseudomonadati</taxon>
        <taxon>Pseudomonadota</taxon>
        <taxon>Gammaproteobacteria</taxon>
        <taxon>Lysobacterales</taxon>
        <taxon>Lysobacteraceae</taxon>
        <taxon>Solilutibacter</taxon>
    </lineage>
</organism>
<evidence type="ECO:0000256" key="2">
    <source>
        <dbReference type="ARBA" id="ARBA00023315"/>
    </source>
</evidence>
<name>A0A2K1Q372_9GAMM</name>
<keyword evidence="1 4" id="KW-0808">Transferase</keyword>
<dbReference type="GO" id="GO:0016747">
    <property type="term" value="F:acyltransferase activity, transferring groups other than amino-acyl groups"/>
    <property type="evidence" value="ECO:0007669"/>
    <property type="project" value="InterPro"/>
</dbReference>
<dbReference type="RefSeq" id="WP_425477126.1">
    <property type="nucleotide sequence ID" value="NZ_NPZB01000001.1"/>
</dbReference>
<proteinExistence type="predicted"/>
<keyword evidence="2" id="KW-0012">Acyltransferase</keyword>
<evidence type="ECO:0000313" key="4">
    <source>
        <dbReference type="EMBL" id="PNS09407.1"/>
    </source>
</evidence>
<evidence type="ECO:0000259" key="3">
    <source>
        <dbReference type="PROSITE" id="PS51186"/>
    </source>
</evidence>
<dbReference type="InterPro" id="IPR050832">
    <property type="entry name" value="Bact_Acetyltransf"/>
</dbReference>